<evidence type="ECO:0000256" key="4">
    <source>
        <dbReference type="ARBA" id="ARBA00023186"/>
    </source>
</evidence>
<sequence>MASQGIPVLILKEGSRRTTGREALRTNILAAAAIAEVLRSSLGPRGLDKMLIDSFGDVTITNDGATIVKDMEVEQPAAKMLVEVAKAQDAEVGDGTTTAVVLAGELLTKANMLLEDNVHPSIIIEGYRKAASQASKLLNEVARKVDAQNTEALKEIAKTALSSKIVSSGAALDKLAELSVKAVLQVQEKQDDQLKIDLDNVKIEKRKGESLLDTELIMGVVIDKEVVHPGMPKRVENAKIALLDTPLEIEKTEITAKIQISSPEQMKAFLDQETQILREMVEKLAKVGVNVVICQKGIDDVAQHFLAKKGILAVRRAKRSDMEKLARATGARIVTNIDDLTPQDLGEAQLVEERRVANEKMVFVEGCKNPRAVTILVRGSGEMVLDEIERSLNDSLNVVRNVVLDPKIVPGGGATETYLAVKLKEFANTVGGKEQLAVQQFAEALLVVPEVLAETAGLDTVETLAELKAKHESGKTSYGIDAVSAKITDMFEAGVIEPLRVKQQILKSATEAALMILKIDDVIAASPPKPEKKGEGKEGGKEGGFEGGGMSGLD</sequence>
<evidence type="ECO:0000256" key="6">
    <source>
        <dbReference type="SAM" id="MobiDB-lite"/>
    </source>
</evidence>
<proteinExistence type="inferred from homology"/>
<dbReference type="SUPFAM" id="SSF52029">
    <property type="entry name" value="GroEL apical domain-like"/>
    <property type="match status" value="1"/>
</dbReference>
<keyword evidence="2 5" id="KW-0547">Nucleotide-binding</keyword>
<evidence type="ECO:0000256" key="2">
    <source>
        <dbReference type="ARBA" id="ARBA00022741"/>
    </source>
</evidence>
<dbReference type="SUPFAM" id="SSF48592">
    <property type="entry name" value="GroEL equatorial domain-like"/>
    <property type="match status" value="1"/>
</dbReference>
<evidence type="ECO:0000256" key="3">
    <source>
        <dbReference type="ARBA" id="ARBA00022840"/>
    </source>
</evidence>
<reference evidence="7 8" key="1">
    <citation type="submission" date="2017-04" db="EMBL/GenBank/DDBJ databases">
        <title>Novel microbial lineages endemic to geothermal iron-oxide mats fill important gaps in the evolutionary history of Archaea.</title>
        <authorList>
            <person name="Jay Z.J."/>
            <person name="Beam J.P."/>
            <person name="Dlakic M."/>
            <person name="Rusch D.B."/>
            <person name="Kozubal M.A."/>
            <person name="Inskeep W.P."/>
        </authorList>
    </citation>
    <scope>NUCLEOTIDE SEQUENCE [LARGE SCALE GENOMIC DNA]</scope>
    <source>
        <strain evidence="7">BE_D</strain>
    </source>
</reference>
<dbReference type="EMBL" id="NEXD01000004">
    <property type="protein sequence ID" value="PSN86574.1"/>
    <property type="molecule type" value="Genomic_DNA"/>
</dbReference>
<accession>A0A2R6AJL8</accession>
<name>A0A2R6AJL8_9ARCH</name>
<dbReference type="Proteomes" id="UP000240569">
    <property type="component" value="Unassembled WGS sequence"/>
</dbReference>
<dbReference type="AlphaFoldDB" id="A0A2R6AJL8"/>
<dbReference type="InterPro" id="IPR054827">
    <property type="entry name" value="thermosome_alpha"/>
</dbReference>
<comment type="similarity">
    <text evidence="1 5">Belongs to the TCP-1 chaperonin family.</text>
</comment>
<dbReference type="InterPro" id="IPR053374">
    <property type="entry name" value="TCP-1_chaperonin"/>
</dbReference>
<feature type="region of interest" description="Disordered" evidence="6">
    <location>
        <begin position="526"/>
        <end position="554"/>
    </location>
</feature>
<keyword evidence="3 5" id="KW-0067">ATP-binding</keyword>
<dbReference type="CDD" id="cd03343">
    <property type="entry name" value="cpn60"/>
    <property type="match status" value="1"/>
</dbReference>
<dbReference type="GO" id="GO:0016887">
    <property type="term" value="F:ATP hydrolysis activity"/>
    <property type="evidence" value="ECO:0007669"/>
    <property type="project" value="InterPro"/>
</dbReference>
<dbReference type="InterPro" id="IPR002194">
    <property type="entry name" value="Chaperonin_TCP-1_CS"/>
</dbReference>
<dbReference type="InterPro" id="IPR017998">
    <property type="entry name" value="Chaperone_TCP-1"/>
</dbReference>
<dbReference type="Gene3D" id="3.50.7.10">
    <property type="entry name" value="GroEL"/>
    <property type="match status" value="1"/>
</dbReference>
<evidence type="ECO:0000313" key="8">
    <source>
        <dbReference type="Proteomes" id="UP000240569"/>
    </source>
</evidence>
<dbReference type="Gene3D" id="3.30.260.10">
    <property type="entry name" value="TCP-1-like chaperonin intermediate domain"/>
    <property type="match status" value="1"/>
</dbReference>
<organism evidence="7 8">
    <name type="scientific">Candidatus Marsarchaeota G1 archaeon BE_D</name>
    <dbReference type="NCBI Taxonomy" id="1978156"/>
    <lineage>
        <taxon>Archaea</taxon>
        <taxon>Candidatus Marsarchaeota</taxon>
        <taxon>Candidatus Marsarchaeota group 1</taxon>
    </lineage>
</organism>
<dbReference type="Gene3D" id="1.10.560.10">
    <property type="entry name" value="GroEL-like equatorial domain"/>
    <property type="match status" value="1"/>
</dbReference>
<dbReference type="Pfam" id="PF00118">
    <property type="entry name" value="Cpn60_TCP1"/>
    <property type="match status" value="1"/>
</dbReference>
<dbReference type="PANTHER" id="PTHR11353">
    <property type="entry name" value="CHAPERONIN"/>
    <property type="match status" value="1"/>
</dbReference>
<dbReference type="InterPro" id="IPR027413">
    <property type="entry name" value="GROEL-like_equatorial_sf"/>
</dbReference>
<dbReference type="PRINTS" id="PR00304">
    <property type="entry name" value="TCOMPLEXTCP1"/>
</dbReference>
<dbReference type="InterPro" id="IPR027410">
    <property type="entry name" value="TCP-1-like_intermed_sf"/>
</dbReference>
<dbReference type="PROSITE" id="PS00750">
    <property type="entry name" value="TCP1_1"/>
    <property type="match status" value="1"/>
</dbReference>
<comment type="caution">
    <text evidence="7">The sequence shown here is derived from an EMBL/GenBank/DDBJ whole genome shotgun (WGS) entry which is preliminary data.</text>
</comment>
<evidence type="ECO:0000256" key="1">
    <source>
        <dbReference type="ARBA" id="ARBA00008020"/>
    </source>
</evidence>
<dbReference type="NCBIfam" id="NF041083">
    <property type="entry name" value="thermosome_beta"/>
    <property type="match status" value="1"/>
</dbReference>
<dbReference type="InterPro" id="IPR012714">
    <property type="entry name" value="Thermosome_arc"/>
</dbReference>
<protein>
    <submittedName>
        <fullName evidence="7">Thermosome subunit</fullName>
    </submittedName>
</protein>
<dbReference type="GO" id="GO:0051082">
    <property type="term" value="F:unfolded protein binding"/>
    <property type="evidence" value="ECO:0007669"/>
    <property type="project" value="InterPro"/>
</dbReference>
<dbReference type="SUPFAM" id="SSF54849">
    <property type="entry name" value="GroEL-intermediate domain like"/>
    <property type="match status" value="1"/>
</dbReference>
<feature type="compositionally biased region" description="Basic and acidic residues" evidence="6">
    <location>
        <begin position="529"/>
        <end position="544"/>
    </location>
</feature>
<dbReference type="InterPro" id="IPR027409">
    <property type="entry name" value="GroEL-like_apical_dom_sf"/>
</dbReference>
<keyword evidence="4 5" id="KW-0143">Chaperone</keyword>
<evidence type="ECO:0000313" key="7">
    <source>
        <dbReference type="EMBL" id="PSN86574.1"/>
    </source>
</evidence>
<dbReference type="PROSITE" id="PS00995">
    <property type="entry name" value="TCP1_3"/>
    <property type="match status" value="1"/>
</dbReference>
<gene>
    <name evidence="7" type="ORF">B9Q02_01740</name>
</gene>
<dbReference type="InterPro" id="IPR002423">
    <property type="entry name" value="Cpn60/GroEL/TCP-1"/>
</dbReference>
<dbReference type="NCBIfam" id="NF041082">
    <property type="entry name" value="thermosome_alpha"/>
    <property type="match status" value="1"/>
</dbReference>
<dbReference type="NCBIfam" id="TIGR02339">
    <property type="entry name" value="thermosome_arch"/>
    <property type="match status" value="1"/>
</dbReference>
<dbReference type="GO" id="GO:0140662">
    <property type="term" value="F:ATP-dependent protein folding chaperone"/>
    <property type="evidence" value="ECO:0007669"/>
    <property type="project" value="InterPro"/>
</dbReference>
<dbReference type="GO" id="GO:0005524">
    <property type="term" value="F:ATP binding"/>
    <property type="evidence" value="ECO:0007669"/>
    <property type="project" value="UniProtKB-KW"/>
</dbReference>
<evidence type="ECO:0000256" key="5">
    <source>
        <dbReference type="RuleBase" id="RU004187"/>
    </source>
</evidence>
<feature type="compositionally biased region" description="Gly residues" evidence="6">
    <location>
        <begin position="545"/>
        <end position="554"/>
    </location>
</feature>